<dbReference type="Proteomes" id="UP000242715">
    <property type="component" value="Unassembled WGS sequence"/>
</dbReference>
<organism evidence="1 2">
    <name type="scientific">Trifolium subterraneum</name>
    <name type="common">Subterranean clover</name>
    <dbReference type="NCBI Taxonomy" id="3900"/>
    <lineage>
        <taxon>Eukaryota</taxon>
        <taxon>Viridiplantae</taxon>
        <taxon>Streptophyta</taxon>
        <taxon>Embryophyta</taxon>
        <taxon>Tracheophyta</taxon>
        <taxon>Spermatophyta</taxon>
        <taxon>Magnoliopsida</taxon>
        <taxon>eudicotyledons</taxon>
        <taxon>Gunneridae</taxon>
        <taxon>Pentapetalae</taxon>
        <taxon>rosids</taxon>
        <taxon>fabids</taxon>
        <taxon>Fabales</taxon>
        <taxon>Fabaceae</taxon>
        <taxon>Papilionoideae</taxon>
        <taxon>50 kb inversion clade</taxon>
        <taxon>NPAAA clade</taxon>
        <taxon>Hologalegina</taxon>
        <taxon>IRL clade</taxon>
        <taxon>Trifolieae</taxon>
        <taxon>Trifolium</taxon>
    </lineage>
</organism>
<keyword evidence="2" id="KW-1185">Reference proteome</keyword>
<evidence type="ECO:0000313" key="2">
    <source>
        <dbReference type="Proteomes" id="UP000242715"/>
    </source>
</evidence>
<dbReference type="AlphaFoldDB" id="A0A2Z6NW89"/>
<protein>
    <submittedName>
        <fullName evidence="1">Uncharacterized protein</fullName>
    </submittedName>
</protein>
<proteinExistence type="predicted"/>
<dbReference type="EMBL" id="DF974419">
    <property type="protein sequence ID" value="GAU48404.1"/>
    <property type="molecule type" value="Genomic_DNA"/>
</dbReference>
<reference evidence="2" key="1">
    <citation type="journal article" date="2017" name="Front. Plant Sci.">
        <title>Climate Clever Clovers: New Paradigm to Reduce the Environmental Footprint of Ruminants by Breeding Low Methanogenic Forages Utilizing Haplotype Variation.</title>
        <authorList>
            <person name="Kaur P."/>
            <person name="Appels R."/>
            <person name="Bayer P.E."/>
            <person name="Keeble-Gagnere G."/>
            <person name="Wang J."/>
            <person name="Hirakawa H."/>
            <person name="Shirasawa K."/>
            <person name="Vercoe P."/>
            <person name="Stefanova K."/>
            <person name="Durmic Z."/>
            <person name="Nichols P."/>
            <person name="Revell C."/>
            <person name="Isobe S.N."/>
            <person name="Edwards D."/>
            <person name="Erskine W."/>
        </authorList>
    </citation>
    <scope>NUCLEOTIDE SEQUENCE [LARGE SCALE GENOMIC DNA]</scope>
    <source>
        <strain evidence="2">cv. Daliak</strain>
    </source>
</reference>
<evidence type="ECO:0000313" key="1">
    <source>
        <dbReference type="EMBL" id="GAU48404.1"/>
    </source>
</evidence>
<gene>
    <name evidence="1" type="ORF">TSUD_348590</name>
</gene>
<sequence length="71" mass="7469">MIPIPEGDLPRPAEEVALIRVEAEMEGGSATSLVVPTCSQIRHLVGALLGTREKGVDAKRSSLGTITIESN</sequence>
<name>A0A2Z6NW89_TRISU</name>
<accession>A0A2Z6NW89</accession>